<dbReference type="InterPro" id="IPR013284">
    <property type="entry name" value="Beta-catenin"/>
</dbReference>
<dbReference type="WBParaSite" id="scaffold4391_cov207.g8061">
    <property type="protein sequence ID" value="scaffold4391_cov207.g8061"/>
    <property type="gene ID" value="scaffold4391_cov207.g8061"/>
</dbReference>
<dbReference type="InterPro" id="IPR000225">
    <property type="entry name" value="Armadillo"/>
</dbReference>
<feature type="repeat" description="ARM" evidence="2">
    <location>
        <begin position="189"/>
        <end position="216"/>
    </location>
</feature>
<keyword evidence="4" id="KW-1185">Reference proteome</keyword>
<dbReference type="Gene3D" id="1.25.10.10">
    <property type="entry name" value="Leucine-rich Repeat Variant"/>
    <property type="match status" value="1"/>
</dbReference>
<feature type="repeat" description="ARM" evidence="2">
    <location>
        <begin position="147"/>
        <end position="190"/>
    </location>
</feature>
<evidence type="ECO:0000256" key="3">
    <source>
        <dbReference type="SAM" id="MobiDB-lite"/>
    </source>
</evidence>
<feature type="compositionally biased region" description="Polar residues" evidence="3">
    <location>
        <begin position="657"/>
        <end position="679"/>
    </location>
</feature>
<dbReference type="GO" id="GO:0007155">
    <property type="term" value="P:cell adhesion"/>
    <property type="evidence" value="ECO:0007669"/>
    <property type="project" value="InterPro"/>
</dbReference>
<dbReference type="InterPro" id="IPR016024">
    <property type="entry name" value="ARM-type_fold"/>
</dbReference>
<dbReference type="Proteomes" id="UP000887561">
    <property type="component" value="Unplaced"/>
</dbReference>
<protein>
    <submittedName>
        <fullName evidence="5">Armadillo segment polarity protein</fullName>
    </submittedName>
</protein>
<feature type="repeat" description="ARM" evidence="2">
    <location>
        <begin position="281"/>
        <end position="325"/>
    </location>
</feature>
<reference evidence="5" key="1">
    <citation type="submission" date="2022-11" db="UniProtKB">
        <authorList>
            <consortium name="WormBaseParasite"/>
        </authorList>
    </citation>
    <scope>IDENTIFICATION</scope>
</reference>
<dbReference type="AlphaFoldDB" id="A0A915MJQ5"/>
<dbReference type="PANTHER" id="PTHR45976">
    <property type="entry name" value="ARMADILLO SEGMENT POLARITY PROTEIN"/>
    <property type="match status" value="1"/>
</dbReference>
<accession>A0A915MJQ5</accession>
<dbReference type="GO" id="GO:0045296">
    <property type="term" value="F:cadherin binding"/>
    <property type="evidence" value="ECO:0007669"/>
    <property type="project" value="InterPro"/>
</dbReference>
<evidence type="ECO:0000313" key="5">
    <source>
        <dbReference type="WBParaSite" id="scaffold4391_cov207.g8061"/>
    </source>
</evidence>
<sequence length="727" mass="80593">MKMRHLSPNFQFITTLIMSLDETIYSEFNTSSEFHEVYTKTTSRIRRILFPEIVTGDEETEAEYSKASIVSRFAVPTQQLKEAVLDLLNVRAQPQLAPEVVVTNNIPQFVQKLSSTHDQHEVLQAAKMVHQLSKEEKIVVSLASSEPLVDALIRALNTASDEETRRHVAAALSHLSANQLGAAYIFRSGGIAELVRLLRCPIASVINYATTTLHHLLVYVEQSKQEAIACGALEAFVPLLAPQTVIPQSGPNPKLQAMVADSLYFLLLDQPQCKNTFLSLQGPRYLVEILRTESNYIKLLYAVVRCIRSISTHDENKAMLIAIGGIELLHRALKLMDDDKRKLATLNALRNLSDAATNLETLNNLVNDLIILVAQQDDDELVGCACGILSNLTCNNILNKKAVCTAGGISCLARALAKFCNIEDVTEPALCTLRHCTVRHPLAHQAQNELRFAHPIMLALLATGRPPIVKASLGLLRNCSLSNENLRLILNEKTPDGANVLTLSIEFLEETGRELAKDWLGLRDGVSLLEMVEGAISALHQFARDPTSAALILHRPVVMNLLVDLISNPDVNSTNDELLMREIMGLIYQLTKSRDGAKTVIAYEAQPHIVAALQSPHKSIAAYASIILKNMGIDQQSFFMSRSGNYNGTTNSNGFSVRSTNNLHQQQNSATNSLERNRSRQQMGWLNDGMEPELYNELYNYPPSLGELRQDHIEGTQHNGSWFDTDL</sequence>
<dbReference type="SMART" id="SM00185">
    <property type="entry name" value="ARM"/>
    <property type="match status" value="7"/>
</dbReference>
<evidence type="ECO:0000313" key="4">
    <source>
        <dbReference type="Proteomes" id="UP000887561"/>
    </source>
</evidence>
<evidence type="ECO:0000256" key="1">
    <source>
        <dbReference type="ARBA" id="ARBA00022473"/>
    </source>
</evidence>
<feature type="region of interest" description="Disordered" evidence="3">
    <location>
        <begin position="650"/>
        <end position="679"/>
    </location>
</feature>
<evidence type="ECO:0000256" key="2">
    <source>
        <dbReference type="PROSITE-ProRule" id="PRU00259"/>
    </source>
</evidence>
<dbReference type="InterPro" id="IPR011989">
    <property type="entry name" value="ARM-like"/>
</dbReference>
<keyword evidence="1" id="KW-0217">Developmental protein</keyword>
<dbReference type="PROSITE" id="PS50176">
    <property type="entry name" value="ARM_REPEAT"/>
    <property type="match status" value="4"/>
</dbReference>
<feature type="repeat" description="ARM" evidence="2">
    <location>
        <begin position="364"/>
        <end position="407"/>
    </location>
</feature>
<dbReference type="PRINTS" id="PR01869">
    <property type="entry name" value="BCATNINFAMLY"/>
</dbReference>
<dbReference type="SUPFAM" id="SSF48371">
    <property type="entry name" value="ARM repeat"/>
    <property type="match status" value="1"/>
</dbReference>
<name>A0A915MJQ5_MELJA</name>
<proteinExistence type="predicted"/>
<organism evidence="4 5">
    <name type="scientific">Meloidogyne javanica</name>
    <name type="common">Root-knot nematode worm</name>
    <dbReference type="NCBI Taxonomy" id="6303"/>
    <lineage>
        <taxon>Eukaryota</taxon>
        <taxon>Metazoa</taxon>
        <taxon>Ecdysozoa</taxon>
        <taxon>Nematoda</taxon>
        <taxon>Chromadorea</taxon>
        <taxon>Rhabditida</taxon>
        <taxon>Tylenchina</taxon>
        <taxon>Tylenchomorpha</taxon>
        <taxon>Tylenchoidea</taxon>
        <taxon>Meloidogynidae</taxon>
        <taxon>Meloidogyninae</taxon>
        <taxon>Meloidogyne</taxon>
        <taxon>Meloidogyne incognita group</taxon>
    </lineage>
</organism>